<dbReference type="STRING" id="109895.A0A507DSP8"/>
<evidence type="ECO:0000256" key="6">
    <source>
        <dbReference type="ARBA" id="ARBA00011940"/>
    </source>
</evidence>
<dbReference type="GO" id="GO:0004807">
    <property type="term" value="F:triose-phosphate isomerase activity"/>
    <property type="evidence" value="ECO:0007669"/>
    <property type="project" value="UniProtKB-EC"/>
</dbReference>
<evidence type="ECO:0000256" key="2">
    <source>
        <dbReference type="ARBA" id="ARBA00004680"/>
    </source>
</evidence>
<evidence type="ECO:0000256" key="7">
    <source>
        <dbReference type="ARBA" id="ARBA00019397"/>
    </source>
</evidence>
<dbReference type="AlphaFoldDB" id="A0A507DSP8"/>
<keyword evidence="11" id="KW-1185">Reference proteome</keyword>
<evidence type="ECO:0000256" key="1">
    <source>
        <dbReference type="ARBA" id="ARBA00000474"/>
    </source>
</evidence>
<comment type="caution">
    <text evidence="10">The sequence shown here is derived from an EMBL/GenBank/DDBJ whole genome shotgun (WGS) entry which is preliminary data.</text>
</comment>
<gene>
    <name evidence="10" type="primary">TPI1</name>
    <name evidence="10" type="ORF">PhCBS80983_g05790</name>
</gene>
<dbReference type="UniPathway" id="UPA00109">
    <property type="reaction ID" value="UER00189"/>
</dbReference>
<dbReference type="EC" id="5.3.1.1" evidence="6 9"/>
<dbReference type="CDD" id="cd00311">
    <property type="entry name" value="TIM"/>
    <property type="match status" value="1"/>
</dbReference>
<dbReference type="PROSITE" id="PS00171">
    <property type="entry name" value="TIM_1"/>
    <property type="match status" value="1"/>
</dbReference>
<comment type="similarity">
    <text evidence="4 9">Belongs to the triosephosphate isomerase family.</text>
</comment>
<protein>
    <recommendedName>
        <fullName evidence="7 9">Triosephosphate isomerase</fullName>
        <ecNumber evidence="6 9">5.3.1.1</ecNumber>
    </recommendedName>
</protein>
<comment type="subunit">
    <text evidence="5">Homodimer.</text>
</comment>
<dbReference type="GO" id="GO:0006096">
    <property type="term" value="P:glycolytic process"/>
    <property type="evidence" value="ECO:0007669"/>
    <property type="project" value="UniProtKB-UniPathway"/>
</dbReference>
<comment type="catalytic activity">
    <reaction evidence="1 9">
        <text>D-glyceraldehyde 3-phosphate = dihydroxyacetone phosphate</text>
        <dbReference type="Rhea" id="RHEA:18585"/>
        <dbReference type="ChEBI" id="CHEBI:57642"/>
        <dbReference type="ChEBI" id="CHEBI:59776"/>
        <dbReference type="EC" id="5.3.1.1"/>
    </reaction>
</comment>
<dbReference type="InterPro" id="IPR000652">
    <property type="entry name" value="Triosephosphate_isomerase"/>
</dbReference>
<evidence type="ECO:0000313" key="10">
    <source>
        <dbReference type="EMBL" id="TPX54753.1"/>
    </source>
</evidence>
<dbReference type="Gene3D" id="3.20.20.70">
    <property type="entry name" value="Aldolase class I"/>
    <property type="match status" value="1"/>
</dbReference>
<dbReference type="InterPro" id="IPR013785">
    <property type="entry name" value="Aldolase_TIM"/>
</dbReference>
<dbReference type="EMBL" id="QEAQ01000141">
    <property type="protein sequence ID" value="TPX54753.1"/>
    <property type="molecule type" value="Genomic_DNA"/>
</dbReference>
<dbReference type="InterPro" id="IPR035990">
    <property type="entry name" value="TIM_sf"/>
</dbReference>
<dbReference type="GO" id="GO:0006094">
    <property type="term" value="P:gluconeogenesis"/>
    <property type="evidence" value="ECO:0007669"/>
    <property type="project" value="UniProtKB-UniPathway"/>
</dbReference>
<evidence type="ECO:0000313" key="11">
    <source>
        <dbReference type="Proteomes" id="UP000318582"/>
    </source>
</evidence>
<keyword evidence="8 9" id="KW-0413">Isomerase</keyword>
<evidence type="ECO:0000256" key="9">
    <source>
        <dbReference type="RuleBase" id="RU363013"/>
    </source>
</evidence>
<organism evidence="10 11">
    <name type="scientific">Powellomyces hirtus</name>
    <dbReference type="NCBI Taxonomy" id="109895"/>
    <lineage>
        <taxon>Eukaryota</taxon>
        <taxon>Fungi</taxon>
        <taxon>Fungi incertae sedis</taxon>
        <taxon>Chytridiomycota</taxon>
        <taxon>Chytridiomycota incertae sedis</taxon>
        <taxon>Chytridiomycetes</taxon>
        <taxon>Spizellomycetales</taxon>
        <taxon>Powellomycetaceae</taxon>
        <taxon>Powellomyces</taxon>
    </lineage>
</organism>
<keyword evidence="9" id="KW-0312">Gluconeogenesis</keyword>
<dbReference type="PANTHER" id="PTHR21139:SF2">
    <property type="entry name" value="TRIOSEPHOSPHATE ISOMERASE"/>
    <property type="match status" value="1"/>
</dbReference>
<dbReference type="Proteomes" id="UP000318582">
    <property type="component" value="Unassembled WGS sequence"/>
</dbReference>
<proteinExistence type="inferred from homology"/>
<comment type="pathway">
    <text evidence="2 9">Carbohydrate degradation; glycolysis; D-glyceraldehyde 3-phosphate from glycerone phosphate: step 1/1.</text>
</comment>
<dbReference type="NCBIfam" id="TIGR00419">
    <property type="entry name" value="tim"/>
    <property type="match status" value="1"/>
</dbReference>
<reference evidence="10 11" key="1">
    <citation type="journal article" date="2019" name="Sci. Rep.">
        <title>Comparative genomics of chytrid fungi reveal insights into the obligate biotrophic and pathogenic lifestyle of Synchytrium endobioticum.</title>
        <authorList>
            <person name="van de Vossenberg B.T.L.H."/>
            <person name="Warris S."/>
            <person name="Nguyen H.D.T."/>
            <person name="van Gent-Pelzer M.P.E."/>
            <person name="Joly D.L."/>
            <person name="van de Geest H.C."/>
            <person name="Bonants P.J.M."/>
            <person name="Smith D.S."/>
            <person name="Levesque C.A."/>
            <person name="van der Lee T.A.J."/>
        </authorList>
    </citation>
    <scope>NUCLEOTIDE SEQUENCE [LARGE SCALE GENOMIC DNA]</scope>
    <source>
        <strain evidence="10 11">CBS 809.83</strain>
    </source>
</reference>
<dbReference type="InterPro" id="IPR020861">
    <property type="entry name" value="Triosephosphate_isomerase_AS"/>
</dbReference>
<dbReference type="HAMAP" id="MF_00147_B">
    <property type="entry name" value="TIM_B"/>
    <property type="match status" value="1"/>
</dbReference>
<evidence type="ECO:0000256" key="8">
    <source>
        <dbReference type="ARBA" id="ARBA00023235"/>
    </source>
</evidence>
<dbReference type="UniPathway" id="UPA00138"/>
<dbReference type="GO" id="GO:0019563">
    <property type="term" value="P:glycerol catabolic process"/>
    <property type="evidence" value="ECO:0007669"/>
    <property type="project" value="TreeGrafter"/>
</dbReference>
<keyword evidence="9" id="KW-0324">Glycolysis</keyword>
<dbReference type="PROSITE" id="PS51440">
    <property type="entry name" value="TIM_2"/>
    <property type="match status" value="1"/>
</dbReference>
<evidence type="ECO:0000256" key="4">
    <source>
        <dbReference type="ARBA" id="ARBA00007422"/>
    </source>
</evidence>
<name>A0A507DSP8_9FUNG</name>
<dbReference type="GO" id="GO:0046166">
    <property type="term" value="P:glyceraldehyde-3-phosphate biosynthetic process"/>
    <property type="evidence" value="ECO:0007669"/>
    <property type="project" value="TreeGrafter"/>
</dbReference>
<accession>A0A507DSP8</accession>
<dbReference type="InterPro" id="IPR022896">
    <property type="entry name" value="TrioseP_Isoase_bac/euk"/>
</dbReference>
<evidence type="ECO:0000256" key="5">
    <source>
        <dbReference type="ARBA" id="ARBA00011738"/>
    </source>
</evidence>
<dbReference type="PANTHER" id="PTHR21139">
    <property type="entry name" value="TRIOSEPHOSPHATE ISOMERASE"/>
    <property type="match status" value="1"/>
</dbReference>
<dbReference type="FunFam" id="3.20.20.70:FF:000025">
    <property type="entry name" value="Triosephosphate isomerase"/>
    <property type="match status" value="1"/>
</dbReference>
<dbReference type="Pfam" id="PF00121">
    <property type="entry name" value="TIM"/>
    <property type="match status" value="1"/>
</dbReference>
<dbReference type="SUPFAM" id="SSF51351">
    <property type="entry name" value="Triosephosphate isomerase (TIM)"/>
    <property type="match status" value="1"/>
</dbReference>
<evidence type="ECO:0000256" key="3">
    <source>
        <dbReference type="ARBA" id="ARBA00004742"/>
    </source>
</evidence>
<comment type="pathway">
    <text evidence="3 9">Carbohydrate biosynthesis; gluconeogenesis.</text>
</comment>
<dbReference type="GO" id="GO:0005829">
    <property type="term" value="C:cytosol"/>
    <property type="evidence" value="ECO:0007669"/>
    <property type="project" value="TreeGrafter"/>
</dbReference>
<sequence>MARKFLVGGNWKMNGSKQLVDTLVKALNEGKWSPNVECVIAPPAPYLAAVRAAVRKEVGVAAQNCWTEGKGAFTGEISTEMLKDLNIDWVILGHSERRSIYKESDELVGKKVAAAVKADLKVIACCGESEGERDAGKTTEVVFRQIKAIADQLSAADWANIVIAYEPVWAIGTGKVATPQQAQEAHKEIRGWLAKNVSKDVADATRILYGGSVSAKSAPDLQKEEDIDGFLVGGASLKDKEFLEILNCRQ</sequence>